<feature type="compositionally biased region" description="Pro residues" evidence="1">
    <location>
        <begin position="128"/>
        <end position="140"/>
    </location>
</feature>
<proteinExistence type="predicted"/>
<gene>
    <name evidence="2" type="ORF">QR680_018291</name>
</gene>
<feature type="region of interest" description="Disordered" evidence="1">
    <location>
        <begin position="51"/>
        <end position="79"/>
    </location>
</feature>
<comment type="caution">
    <text evidence="2">The sequence shown here is derived from an EMBL/GenBank/DDBJ whole genome shotgun (WGS) entry which is preliminary data.</text>
</comment>
<organism evidence="2 3">
    <name type="scientific">Steinernema hermaphroditum</name>
    <dbReference type="NCBI Taxonomy" id="289476"/>
    <lineage>
        <taxon>Eukaryota</taxon>
        <taxon>Metazoa</taxon>
        <taxon>Ecdysozoa</taxon>
        <taxon>Nematoda</taxon>
        <taxon>Chromadorea</taxon>
        <taxon>Rhabditida</taxon>
        <taxon>Tylenchina</taxon>
        <taxon>Panagrolaimomorpha</taxon>
        <taxon>Strongyloidoidea</taxon>
        <taxon>Steinernematidae</taxon>
        <taxon>Steinernema</taxon>
    </lineage>
</organism>
<reference evidence="2" key="1">
    <citation type="submission" date="2023-06" db="EMBL/GenBank/DDBJ databases">
        <title>Genomic analysis of the entomopathogenic nematode Steinernema hermaphroditum.</title>
        <authorList>
            <person name="Schwarz E.M."/>
            <person name="Heppert J.K."/>
            <person name="Baniya A."/>
            <person name="Schwartz H.T."/>
            <person name="Tan C.-H."/>
            <person name="Antoshechkin I."/>
            <person name="Sternberg P.W."/>
            <person name="Goodrich-Blair H."/>
            <person name="Dillman A.R."/>
        </authorList>
    </citation>
    <scope>NUCLEOTIDE SEQUENCE</scope>
    <source>
        <strain evidence="2">PS9179</strain>
        <tissue evidence="2">Whole animal</tissue>
    </source>
</reference>
<dbReference type="EMBL" id="JAUCMV010000004">
    <property type="protein sequence ID" value="KAK0405972.1"/>
    <property type="molecule type" value="Genomic_DNA"/>
</dbReference>
<feature type="region of interest" description="Disordered" evidence="1">
    <location>
        <begin position="109"/>
        <end position="145"/>
    </location>
</feature>
<evidence type="ECO:0000256" key="1">
    <source>
        <dbReference type="SAM" id="MobiDB-lite"/>
    </source>
</evidence>
<sequence>MKKICLLGAIVLATVLAIVVGVAFRGSLETESLDFDNGQVTLELDSAEVRGARNGSEGGAKSAKSEMATNGFGDPKLIDTVHGTRMRDLPTERTTTETTESDLLYQSEDGSTLRVKGHRSRAKIRPRPSTPAPIESPPTVPEEKMYEKVGKPEFVEIPNEDDGRDVLPKSVQRTVKRKYEPSEYQDEEDEENVDIPSKLTSVEIKNGEKKRIRQKRDVDEDWEYIDSGIDMDLLVANVEELQKNATVV</sequence>
<dbReference type="AlphaFoldDB" id="A0AA39HJV1"/>
<evidence type="ECO:0000313" key="3">
    <source>
        <dbReference type="Proteomes" id="UP001175271"/>
    </source>
</evidence>
<feature type="compositionally biased region" description="Basic residues" evidence="1">
    <location>
        <begin position="115"/>
        <end position="126"/>
    </location>
</feature>
<protein>
    <submittedName>
        <fullName evidence="2">Uncharacterized protein</fullName>
    </submittedName>
</protein>
<dbReference type="Proteomes" id="UP001175271">
    <property type="component" value="Unassembled WGS sequence"/>
</dbReference>
<name>A0AA39HJV1_9BILA</name>
<keyword evidence="3" id="KW-1185">Reference proteome</keyword>
<accession>A0AA39HJV1</accession>
<evidence type="ECO:0000313" key="2">
    <source>
        <dbReference type="EMBL" id="KAK0405972.1"/>
    </source>
</evidence>